<proteinExistence type="predicted"/>
<evidence type="ECO:0000256" key="5">
    <source>
        <dbReference type="ARBA" id="ARBA00022777"/>
    </source>
</evidence>
<evidence type="ECO:0000313" key="9">
    <source>
        <dbReference type="EMBL" id="OGC99825.1"/>
    </source>
</evidence>
<comment type="caution">
    <text evidence="9">The sequence shown here is derived from an EMBL/GenBank/DDBJ whole genome shotgun (WGS) entry which is preliminary data.</text>
</comment>
<accession>A0A1F4Z1D6</accession>
<evidence type="ECO:0000256" key="2">
    <source>
        <dbReference type="ARBA" id="ARBA00012438"/>
    </source>
</evidence>
<dbReference type="Pfam" id="PF00512">
    <property type="entry name" value="HisKA"/>
    <property type="match status" value="1"/>
</dbReference>
<feature type="coiled-coil region" evidence="7">
    <location>
        <begin position="193"/>
        <end position="223"/>
    </location>
</feature>
<dbReference type="GO" id="GO:0000155">
    <property type="term" value="F:phosphorelay sensor kinase activity"/>
    <property type="evidence" value="ECO:0007669"/>
    <property type="project" value="InterPro"/>
</dbReference>
<dbReference type="PRINTS" id="PR00344">
    <property type="entry name" value="BCTRLSENSOR"/>
</dbReference>
<feature type="domain" description="Histidine kinase" evidence="8">
    <location>
        <begin position="223"/>
        <end position="443"/>
    </location>
</feature>
<evidence type="ECO:0000313" key="10">
    <source>
        <dbReference type="Proteomes" id="UP000176822"/>
    </source>
</evidence>
<dbReference type="InterPro" id="IPR003018">
    <property type="entry name" value="GAF"/>
</dbReference>
<keyword evidence="3" id="KW-0597">Phosphoprotein</keyword>
<comment type="catalytic activity">
    <reaction evidence="1">
        <text>ATP + protein L-histidine = ADP + protein N-phospho-L-histidine.</text>
        <dbReference type="EC" id="2.7.13.3"/>
    </reaction>
</comment>
<evidence type="ECO:0000256" key="6">
    <source>
        <dbReference type="ARBA" id="ARBA00023012"/>
    </source>
</evidence>
<dbReference type="Gene3D" id="1.10.287.130">
    <property type="match status" value="1"/>
</dbReference>
<gene>
    <name evidence="9" type="ORF">A2972_05040</name>
</gene>
<keyword evidence="5" id="KW-0418">Kinase</keyword>
<evidence type="ECO:0000259" key="8">
    <source>
        <dbReference type="PROSITE" id="PS50109"/>
    </source>
</evidence>
<dbReference type="FunFam" id="3.30.565.10:FF:000010">
    <property type="entry name" value="Sensor histidine kinase RcsC"/>
    <property type="match status" value="1"/>
</dbReference>
<dbReference type="InterPro" id="IPR050736">
    <property type="entry name" value="Sensor_HK_Regulatory"/>
</dbReference>
<sequence>MDVTNIPQTPDTLAALWKIQKIIFNTLDFEQVVQKIVDSIAIELDFLKLGYRIIVLALVDEKEGVMKRISMSQTPAAEATMGAGKMTFDQIVIPLTAENNLCIRSYKDKEPKVVLDWKDILTPPMTEEEARRLQTISGVKNSIVFPVLDGELCIGVMIFSLEKDVSEMSEDEKNLIQSFTDIVSLAIHDANLYSNLKSTSKKLDEANKKLKELDKLKDEFVSLASHELRTPMTAVKSYTWLVLNNKSGEITPKTREHLEKVYNSTERLIHLVNEMLDISRIEGGRVQLKLEALDLVQLAREVKDEFAPRASEQNLVMEIETDGKISPAAGDRDKIHQVLVNLVGNSFKFTQSGGRVSISVRLKDNMVEVGIEDTGIGIAKEDQERIFQKFGRVEGSLVISKIGGTGLGLYLSKQYIEMHGGKIWFESEPGKGSTFTFSLPLYTGN</sequence>
<dbReference type="Gene3D" id="3.30.450.40">
    <property type="match status" value="1"/>
</dbReference>
<dbReference type="Gene3D" id="3.30.565.10">
    <property type="entry name" value="Histidine kinase-like ATPase, C-terminal domain"/>
    <property type="match status" value="1"/>
</dbReference>
<dbReference type="Pfam" id="PF02518">
    <property type="entry name" value="HATPase_c"/>
    <property type="match status" value="1"/>
</dbReference>
<evidence type="ECO:0000256" key="3">
    <source>
        <dbReference type="ARBA" id="ARBA00022553"/>
    </source>
</evidence>
<dbReference type="Pfam" id="PF01590">
    <property type="entry name" value="GAF"/>
    <property type="match status" value="1"/>
</dbReference>
<evidence type="ECO:0000256" key="1">
    <source>
        <dbReference type="ARBA" id="ARBA00000085"/>
    </source>
</evidence>
<keyword evidence="6" id="KW-0902">Two-component regulatory system</keyword>
<dbReference type="InterPro" id="IPR004358">
    <property type="entry name" value="Sig_transdc_His_kin-like_C"/>
</dbReference>
<dbReference type="SUPFAM" id="SSF55874">
    <property type="entry name" value="ATPase domain of HSP90 chaperone/DNA topoisomerase II/histidine kinase"/>
    <property type="match status" value="1"/>
</dbReference>
<protein>
    <recommendedName>
        <fullName evidence="2">histidine kinase</fullName>
        <ecNumber evidence="2">2.7.13.3</ecNumber>
    </recommendedName>
</protein>
<dbReference type="InterPro" id="IPR036890">
    <property type="entry name" value="HATPase_C_sf"/>
</dbReference>
<dbReference type="EMBL" id="MEXM01000050">
    <property type="protein sequence ID" value="OGC99825.1"/>
    <property type="molecule type" value="Genomic_DNA"/>
</dbReference>
<keyword evidence="4" id="KW-0808">Transferase</keyword>
<dbReference type="EC" id="2.7.13.3" evidence="2"/>
<keyword evidence="7" id="KW-0175">Coiled coil</keyword>
<dbReference type="InterPro" id="IPR005467">
    <property type="entry name" value="His_kinase_dom"/>
</dbReference>
<dbReference type="InterPro" id="IPR003594">
    <property type="entry name" value="HATPase_dom"/>
</dbReference>
<dbReference type="FunFam" id="1.10.287.130:FF:000001">
    <property type="entry name" value="Two-component sensor histidine kinase"/>
    <property type="match status" value="1"/>
</dbReference>
<dbReference type="SMART" id="SM00387">
    <property type="entry name" value="HATPase_c"/>
    <property type="match status" value="1"/>
</dbReference>
<dbReference type="Proteomes" id="UP000176822">
    <property type="component" value="Unassembled WGS sequence"/>
</dbReference>
<reference evidence="9 10" key="1">
    <citation type="journal article" date="2016" name="Nat. Commun.">
        <title>Thousands of microbial genomes shed light on interconnected biogeochemical processes in an aquifer system.</title>
        <authorList>
            <person name="Anantharaman K."/>
            <person name="Brown C.T."/>
            <person name="Hug L.A."/>
            <person name="Sharon I."/>
            <person name="Castelle C.J."/>
            <person name="Probst A.J."/>
            <person name="Thomas B.C."/>
            <person name="Singh A."/>
            <person name="Wilkins M.J."/>
            <person name="Karaoz U."/>
            <person name="Brodie E.L."/>
            <person name="Williams K.H."/>
            <person name="Hubbard S.S."/>
            <person name="Banfield J.F."/>
        </authorList>
    </citation>
    <scope>NUCLEOTIDE SEQUENCE [LARGE SCALE GENOMIC DNA]</scope>
</reference>
<evidence type="ECO:0000256" key="4">
    <source>
        <dbReference type="ARBA" id="ARBA00022679"/>
    </source>
</evidence>
<dbReference type="CDD" id="cd16922">
    <property type="entry name" value="HATPase_EvgS-ArcB-TorS-like"/>
    <property type="match status" value="1"/>
</dbReference>
<dbReference type="InterPro" id="IPR029016">
    <property type="entry name" value="GAF-like_dom_sf"/>
</dbReference>
<name>A0A1F4Z1D6_9BACT</name>
<dbReference type="PANTHER" id="PTHR43711">
    <property type="entry name" value="TWO-COMPONENT HISTIDINE KINASE"/>
    <property type="match status" value="1"/>
</dbReference>
<dbReference type="AlphaFoldDB" id="A0A1F4Z1D6"/>
<dbReference type="PANTHER" id="PTHR43711:SF31">
    <property type="entry name" value="HISTIDINE KINASE"/>
    <property type="match status" value="1"/>
</dbReference>
<dbReference type="InterPro" id="IPR036097">
    <property type="entry name" value="HisK_dim/P_sf"/>
</dbReference>
<dbReference type="InterPro" id="IPR003661">
    <property type="entry name" value="HisK_dim/P_dom"/>
</dbReference>
<evidence type="ECO:0000256" key="7">
    <source>
        <dbReference type="SAM" id="Coils"/>
    </source>
</evidence>
<dbReference type="SUPFAM" id="SSF47384">
    <property type="entry name" value="Homodimeric domain of signal transducing histidine kinase"/>
    <property type="match status" value="1"/>
</dbReference>
<organism evidence="9 10">
    <name type="scientific">Candidatus Amesbacteria bacterium RIFCSPLOWO2_01_FULL_47_33</name>
    <dbReference type="NCBI Taxonomy" id="1797258"/>
    <lineage>
        <taxon>Bacteria</taxon>
        <taxon>Candidatus Amesiibacteriota</taxon>
    </lineage>
</organism>
<dbReference type="CDD" id="cd00082">
    <property type="entry name" value="HisKA"/>
    <property type="match status" value="1"/>
</dbReference>
<dbReference type="PROSITE" id="PS50109">
    <property type="entry name" value="HIS_KIN"/>
    <property type="match status" value="1"/>
</dbReference>
<dbReference type="SMART" id="SM00388">
    <property type="entry name" value="HisKA"/>
    <property type="match status" value="1"/>
</dbReference>
<dbReference type="SUPFAM" id="SSF55781">
    <property type="entry name" value="GAF domain-like"/>
    <property type="match status" value="1"/>
</dbReference>